<dbReference type="EMBL" id="SPUK01000021">
    <property type="protein sequence ID" value="TQV90967.1"/>
    <property type="molecule type" value="Genomic_DNA"/>
</dbReference>
<evidence type="ECO:0000313" key="2">
    <source>
        <dbReference type="Proteomes" id="UP000315783"/>
    </source>
</evidence>
<accession>A0A545UNC5</accession>
<dbReference type="Proteomes" id="UP000315783">
    <property type="component" value="Unassembled WGS sequence"/>
</dbReference>
<reference evidence="1 2" key="1">
    <citation type="journal article" date="2019" name="Appl. Microbiol. Biotechnol.">
        <title>Genome sequence of Isaria javanica and comparative genome analysis insights into family S53 peptidase evolution in fungal entomopathogens.</title>
        <authorList>
            <person name="Lin R."/>
            <person name="Zhang X."/>
            <person name="Xin B."/>
            <person name="Zou M."/>
            <person name="Gao Y."/>
            <person name="Qin F."/>
            <person name="Hu Q."/>
            <person name="Xie B."/>
            <person name="Cheng X."/>
        </authorList>
    </citation>
    <scope>NUCLEOTIDE SEQUENCE [LARGE SCALE GENOMIC DNA]</scope>
    <source>
        <strain evidence="1 2">IJ1G</strain>
    </source>
</reference>
<keyword evidence="2" id="KW-1185">Reference proteome</keyword>
<sequence length="77" mass="8784">MRPMTSHGLRVIGSTLAVRKRENTTQPPPPSLAWRKQRFFPCDRLTLILVLSREQIRCAGAKSKKLLIRCNDIGRKA</sequence>
<proteinExistence type="predicted"/>
<protein>
    <submittedName>
        <fullName evidence="1">Uncharacterized protein</fullName>
    </submittedName>
</protein>
<comment type="caution">
    <text evidence="1">The sequence shown here is derived from an EMBL/GenBank/DDBJ whole genome shotgun (WGS) entry which is preliminary data.</text>
</comment>
<evidence type="ECO:0000313" key="1">
    <source>
        <dbReference type="EMBL" id="TQV90967.1"/>
    </source>
</evidence>
<gene>
    <name evidence="1" type="ORF">IF1G_10202</name>
</gene>
<organism evidence="1 2">
    <name type="scientific">Cordyceps javanica</name>
    <dbReference type="NCBI Taxonomy" id="43265"/>
    <lineage>
        <taxon>Eukaryota</taxon>
        <taxon>Fungi</taxon>
        <taxon>Dikarya</taxon>
        <taxon>Ascomycota</taxon>
        <taxon>Pezizomycotina</taxon>
        <taxon>Sordariomycetes</taxon>
        <taxon>Hypocreomycetidae</taxon>
        <taxon>Hypocreales</taxon>
        <taxon>Cordycipitaceae</taxon>
        <taxon>Cordyceps</taxon>
    </lineage>
</organism>
<name>A0A545UNC5_9HYPO</name>
<dbReference type="AlphaFoldDB" id="A0A545UNC5"/>